<keyword evidence="6" id="KW-1185">Reference proteome</keyword>
<dbReference type="InterPro" id="IPR000835">
    <property type="entry name" value="HTH_MarR-typ"/>
</dbReference>
<evidence type="ECO:0000256" key="1">
    <source>
        <dbReference type="ARBA" id="ARBA00023015"/>
    </source>
</evidence>
<gene>
    <name evidence="5" type="ORF">SANBI_001829</name>
</gene>
<proteinExistence type="predicted"/>
<evidence type="ECO:0000256" key="3">
    <source>
        <dbReference type="ARBA" id="ARBA00023163"/>
    </source>
</evidence>
<dbReference type="KEGG" id="sbil:SANBI_001829"/>
<sequence>MTTTEVVRSPGRAAAGSSVAGRAVAGSSVAGSSAATRASVDGRLAAASWEALFRAQVALMRRFSADDIWHPVSMREYDVLFTLTSAPAGLRLNELNREVLVTQPSLSRMVERLESKGLVTRCAAEGDRRGTLIRLTDEGAALQKEIGRRHVRSIRKYLEPALDEQQLTMLLDLCTTLRTAQDSIPD</sequence>
<keyword evidence="2" id="KW-0238">DNA-binding</keyword>
<evidence type="ECO:0000313" key="5">
    <source>
        <dbReference type="EMBL" id="WPF84105.1"/>
    </source>
</evidence>
<accession>A0AAF0Z7C0</accession>
<dbReference type="PANTHER" id="PTHR33164">
    <property type="entry name" value="TRANSCRIPTIONAL REGULATOR, MARR FAMILY"/>
    <property type="match status" value="1"/>
</dbReference>
<dbReference type="PRINTS" id="PR00598">
    <property type="entry name" value="HTHMARR"/>
</dbReference>
<dbReference type="SMART" id="SM00347">
    <property type="entry name" value="HTH_MARR"/>
    <property type="match status" value="1"/>
</dbReference>
<dbReference type="SUPFAM" id="SSF46785">
    <property type="entry name" value="Winged helix' DNA-binding domain"/>
    <property type="match status" value="1"/>
</dbReference>
<name>A0AAF0Z7C0_9MICO</name>
<protein>
    <submittedName>
        <fullName evidence="5">MarR family winged helix-turn-helix transcriptional regulator</fullName>
    </submittedName>
</protein>
<dbReference type="EMBL" id="CP138359">
    <property type="protein sequence ID" value="WPF84105.1"/>
    <property type="molecule type" value="Genomic_DNA"/>
</dbReference>
<dbReference type="RefSeq" id="WP_319161014.1">
    <property type="nucleotide sequence ID" value="NZ_CP138359.1"/>
</dbReference>
<keyword evidence="1" id="KW-0805">Transcription regulation</keyword>
<evidence type="ECO:0000256" key="2">
    <source>
        <dbReference type="ARBA" id="ARBA00023125"/>
    </source>
</evidence>
<dbReference type="Gene3D" id="1.10.10.10">
    <property type="entry name" value="Winged helix-like DNA-binding domain superfamily/Winged helix DNA-binding domain"/>
    <property type="match status" value="1"/>
</dbReference>
<dbReference type="InterPro" id="IPR023187">
    <property type="entry name" value="Tscrpt_reg_MarR-type_CS"/>
</dbReference>
<evidence type="ECO:0000259" key="4">
    <source>
        <dbReference type="PROSITE" id="PS50995"/>
    </source>
</evidence>
<dbReference type="Pfam" id="PF12802">
    <property type="entry name" value="MarR_2"/>
    <property type="match status" value="1"/>
</dbReference>
<feature type="domain" description="HTH marR-type" evidence="4">
    <location>
        <begin position="45"/>
        <end position="179"/>
    </location>
</feature>
<dbReference type="InterPro" id="IPR036388">
    <property type="entry name" value="WH-like_DNA-bd_sf"/>
</dbReference>
<dbReference type="Proteomes" id="UP001304340">
    <property type="component" value="Chromosome"/>
</dbReference>
<dbReference type="InterPro" id="IPR039422">
    <property type="entry name" value="MarR/SlyA-like"/>
</dbReference>
<dbReference type="GO" id="GO:0003677">
    <property type="term" value="F:DNA binding"/>
    <property type="evidence" value="ECO:0007669"/>
    <property type="project" value="UniProtKB-KW"/>
</dbReference>
<dbReference type="PROSITE" id="PS50995">
    <property type="entry name" value="HTH_MARR_2"/>
    <property type="match status" value="1"/>
</dbReference>
<evidence type="ECO:0000313" key="6">
    <source>
        <dbReference type="Proteomes" id="UP001304340"/>
    </source>
</evidence>
<keyword evidence="3" id="KW-0804">Transcription</keyword>
<dbReference type="GO" id="GO:0006950">
    <property type="term" value="P:response to stress"/>
    <property type="evidence" value="ECO:0007669"/>
    <property type="project" value="TreeGrafter"/>
</dbReference>
<dbReference type="GO" id="GO:0003700">
    <property type="term" value="F:DNA-binding transcription factor activity"/>
    <property type="evidence" value="ECO:0007669"/>
    <property type="project" value="InterPro"/>
</dbReference>
<dbReference type="AlphaFoldDB" id="A0AAF0Z7C0"/>
<dbReference type="InterPro" id="IPR036390">
    <property type="entry name" value="WH_DNA-bd_sf"/>
</dbReference>
<reference evidence="6" key="1">
    <citation type="submission" date="2023-11" db="EMBL/GenBank/DDBJ databases">
        <authorList>
            <person name="Helweg L.P."/>
            <person name="Kiel A."/>
            <person name="Hitz F."/>
            <person name="Ruckert-Reed C."/>
            <person name="Busche T."/>
            <person name="Kaltschmidt B."/>
            <person name="Kaltschmidt C."/>
        </authorList>
    </citation>
    <scope>NUCLEOTIDE SEQUENCE [LARGE SCALE GENOMIC DNA]</scope>
    <source>
        <strain evidence="6">4.1</strain>
    </source>
</reference>
<organism evidence="5 6">
    <name type="scientific">Sanguibacter biliveldensis</name>
    <dbReference type="NCBI Taxonomy" id="3030830"/>
    <lineage>
        <taxon>Bacteria</taxon>
        <taxon>Bacillati</taxon>
        <taxon>Actinomycetota</taxon>
        <taxon>Actinomycetes</taxon>
        <taxon>Micrococcales</taxon>
        <taxon>Sanguibacteraceae</taxon>
        <taxon>Sanguibacter</taxon>
    </lineage>
</organism>
<dbReference type="PANTHER" id="PTHR33164:SF104">
    <property type="entry name" value="TRANSCRIPTIONAL REGULATORY PROTEIN"/>
    <property type="match status" value="1"/>
</dbReference>
<dbReference type="PROSITE" id="PS01117">
    <property type="entry name" value="HTH_MARR_1"/>
    <property type="match status" value="1"/>
</dbReference>